<evidence type="ECO:0000313" key="2">
    <source>
        <dbReference type="Proteomes" id="UP000003781"/>
    </source>
</evidence>
<organism evidence="1 2">
    <name type="scientific">Crocosphaera chwakensis CCY0110</name>
    <dbReference type="NCBI Taxonomy" id="391612"/>
    <lineage>
        <taxon>Bacteria</taxon>
        <taxon>Bacillati</taxon>
        <taxon>Cyanobacteriota</taxon>
        <taxon>Cyanophyceae</taxon>
        <taxon>Oscillatoriophycideae</taxon>
        <taxon>Chroococcales</taxon>
        <taxon>Aphanothecaceae</taxon>
        <taxon>Crocosphaera</taxon>
        <taxon>Crocosphaera chwakensis</taxon>
    </lineage>
</organism>
<comment type="caution">
    <text evidence="1">The sequence shown here is derived from an EMBL/GenBank/DDBJ whole genome shotgun (WGS) entry which is preliminary data.</text>
</comment>
<name>A3IHW1_9CHRO</name>
<accession>A3IHW1</accession>
<dbReference type="EMBL" id="AAXW01000002">
    <property type="protein sequence ID" value="EAZ93393.1"/>
    <property type="molecule type" value="Genomic_DNA"/>
</dbReference>
<evidence type="ECO:0000313" key="1">
    <source>
        <dbReference type="EMBL" id="EAZ93393.1"/>
    </source>
</evidence>
<dbReference type="Proteomes" id="UP000003781">
    <property type="component" value="Unassembled WGS sequence"/>
</dbReference>
<reference evidence="1 2" key="1">
    <citation type="submission" date="2007-03" db="EMBL/GenBank/DDBJ databases">
        <authorList>
            <person name="Stal L."/>
            <person name="Ferriera S."/>
            <person name="Johnson J."/>
            <person name="Kravitz S."/>
            <person name="Beeson K."/>
            <person name="Sutton G."/>
            <person name="Rogers Y.-H."/>
            <person name="Friedman R."/>
            <person name="Frazier M."/>
            <person name="Venter J.C."/>
        </authorList>
    </citation>
    <scope>NUCLEOTIDE SEQUENCE [LARGE SCALE GENOMIC DNA]</scope>
    <source>
        <strain evidence="1 2">CCY0110</strain>
    </source>
</reference>
<sequence length="24" mass="2605">MSSIESSGGLFIHFFSVSTRSTKV</sequence>
<dbReference type="AlphaFoldDB" id="A3IHW1"/>
<gene>
    <name evidence="1" type="ORF">CY0110_16397</name>
</gene>
<proteinExistence type="predicted"/>
<protein>
    <submittedName>
        <fullName evidence="1">Uncharacterized protein</fullName>
    </submittedName>
</protein>
<keyword evidence="2" id="KW-1185">Reference proteome</keyword>